<gene>
    <name evidence="1" type="ORF">SDC9_204904</name>
</gene>
<dbReference type="AlphaFoldDB" id="A0A645J211"/>
<accession>A0A645J211</accession>
<reference evidence="1" key="1">
    <citation type="submission" date="2019-08" db="EMBL/GenBank/DDBJ databases">
        <authorList>
            <person name="Kucharzyk K."/>
            <person name="Murdoch R.W."/>
            <person name="Higgins S."/>
            <person name="Loffler F."/>
        </authorList>
    </citation>
    <scope>NUCLEOTIDE SEQUENCE</scope>
</reference>
<comment type="caution">
    <text evidence="1">The sequence shown here is derived from an EMBL/GenBank/DDBJ whole genome shotgun (WGS) entry which is preliminary data.</text>
</comment>
<protein>
    <submittedName>
        <fullName evidence="1">Uncharacterized protein</fullName>
    </submittedName>
</protein>
<name>A0A645J211_9ZZZZ</name>
<sequence length="111" mass="12477">MDIFKAQMTKLRQPESRGIQQCNAGFQSQIVYGVDKRHGLIHRKNLWKVRLDRHGGNFVPVPRLLQEIEPEKSYLRGMGIDAVVGKLLCLLQVEDIGSDILVGCVLGLDAH</sequence>
<organism evidence="1">
    <name type="scientific">bioreactor metagenome</name>
    <dbReference type="NCBI Taxonomy" id="1076179"/>
    <lineage>
        <taxon>unclassified sequences</taxon>
        <taxon>metagenomes</taxon>
        <taxon>ecological metagenomes</taxon>
    </lineage>
</organism>
<evidence type="ECO:0000313" key="1">
    <source>
        <dbReference type="EMBL" id="MPN57210.1"/>
    </source>
</evidence>
<proteinExistence type="predicted"/>
<dbReference type="EMBL" id="VSSQ01128467">
    <property type="protein sequence ID" value="MPN57210.1"/>
    <property type="molecule type" value="Genomic_DNA"/>
</dbReference>